<dbReference type="Proteomes" id="UP000494205">
    <property type="component" value="Unassembled WGS sequence"/>
</dbReference>
<protein>
    <submittedName>
        <fullName evidence="2">Uncharacterized protein</fullName>
    </submittedName>
</protein>
<gene>
    <name evidence="3" type="ORF">C0Z16_27895</name>
    <name evidence="2" type="ORF">LMG27174_05750</name>
</gene>
<reference evidence="2 5" key="2">
    <citation type="submission" date="2020-04" db="EMBL/GenBank/DDBJ databases">
        <authorList>
            <person name="De Canck E."/>
        </authorList>
    </citation>
    <scope>NUCLEOTIDE SEQUENCE [LARGE SCALE GENOMIC DNA]</scope>
    <source>
        <strain evidence="2 5">LMG 27174</strain>
    </source>
</reference>
<evidence type="ECO:0000313" key="5">
    <source>
        <dbReference type="Proteomes" id="UP000494205"/>
    </source>
</evidence>
<dbReference type="AlphaFoldDB" id="A0A2N7W979"/>
<dbReference type="RefSeq" id="WP_102635287.1">
    <property type="nucleotide sequence ID" value="NZ_CADIJZ010000027.1"/>
</dbReference>
<evidence type="ECO:0000313" key="3">
    <source>
        <dbReference type="EMBL" id="PMS25961.1"/>
    </source>
</evidence>
<evidence type="ECO:0000313" key="2">
    <source>
        <dbReference type="EMBL" id="CAB3730494.1"/>
    </source>
</evidence>
<dbReference type="OrthoDB" id="9033198at2"/>
<dbReference type="EMBL" id="PNXY01000026">
    <property type="protein sequence ID" value="PMS25961.1"/>
    <property type="molecule type" value="Genomic_DNA"/>
</dbReference>
<evidence type="ECO:0000256" key="1">
    <source>
        <dbReference type="SAM" id="MobiDB-lite"/>
    </source>
</evidence>
<evidence type="ECO:0000313" key="4">
    <source>
        <dbReference type="Proteomes" id="UP000235659"/>
    </source>
</evidence>
<sequence length="202" mass="22340">MAFEYERQLTKLMHINIRTEKHGDQDVTAVDLSLRYTASNQSLAMLSPTLKSSLYEKEDTPQQEVNPDVDHLTVVKNPKMGRIKWEEKYEHARFVFHIGASGKEDVKSADATAGKLVIDPKQGGTVVYDYQVSLYPSDTDLAKMAGKLNQEVFITLDPEGGEAEDVKDKADTGKGANEIAEQLKAANSRGGGRTKKQLAIVE</sequence>
<reference evidence="3 4" key="1">
    <citation type="submission" date="2018-01" db="EMBL/GenBank/DDBJ databases">
        <title>Whole genome analyses suggest that Burkholderia sensu lato contains two further novel genera in the rhizoxinica-symbiotica group Mycetohabitans gen. nov., and Trinickia gen. nov.: implications for the evolution of diazotrophy and nodulation in the Burkholderiaceae.</title>
        <authorList>
            <person name="Estrada-de los Santos P."/>
            <person name="Palmer M."/>
            <person name="Chavez-Ramirez B."/>
            <person name="Beukes C."/>
            <person name="Steenkamp E.T."/>
            <person name="Hirsch A.M."/>
            <person name="Manyaka P."/>
            <person name="Maluk M."/>
            <person name="Lafos M."/>
            <person name="Crook M."/>
            <person name="Gross E."/>
            <person name="Simon M.F."/>
            <person name="Bueno dos Reis Junior F."/>
            <person name="Poole P.S."/>
            <person name="Venter S.N."/>
            <person name="James E.K."/>
        </authorList>
    </citation>
    <scope>NUCLEOTIDE SEQUENCE [LARGE SCALE GENOMIC DNA]</scope>
    <source>
        <strain evidence="3 4">WSM 3937</strain>
    </source>
</reference>
<dbReference type="EMBL" id="CADIJZ010000027">
    <property type="protein sequence ID" value="CAB3730494.1"/>
    <property type="molecule type" value="Genomic_DNA"/>
</dbReference>
<proteinExistence type="predicted"/>
<organism evidence="2 5">
    <name type="scientific">Paraburkholderia rhynchosiae</name>
    <dbReference type="NCBI Taxonomy" id="487049"/>
    <lineage>
        <taxon>Bacteria</taxon>
        <taxon>Pseudomonadati</taxon>
        <taxon>Pseudomonadota</taxon>
        <taxon>Betaproteobacteria</taxon>
        <taxon>Burkholderiales</taxon>
        <taxon>Burkholderiaceae</taxon>
        <taxon>Paraburkholderia</taxon>
    </lineage>
</organism>
<dbReference type="Proteomes" id="UP000235659">
    <property type="component" value="Unassembled WGS sequence"/>
</dbReference>
<keyword evidence="4" id="KW-1185">Reference proteome</keyword>
<name>A0A2N7W979_9BURK</name>
<feature type="region of interest" description="Disordered" evidence="1">
    <location>
        <begin position="183"/>
        <end position="202"/>
    </location>
</feature>
<accession>A0A2N7W979</accession>